<dbReference type="InterPro" id="IPR009081">
    <property type="entry name" value="PP-bd_ACP"/>
</dbReference>
<dbReference type="PANTHER" id="PTHR45527">
    <property type="entry name" value="NONRIBOSOMAL PEPTIDE SYNTHETASE"/>
    <property type="match status" value="1"/>
</dbReference>
<keyword evidence="1" id="KW-0596">Phosphopantetheine</keyword>
<dbReference type="GO" id="GO:0016740">
    <property type="term" value="F:transferase activity"/>
    <property type="evidence" value="ECO:0007669"/>
    <property type="project" value="UniProtKB-KW"/>
</dbReference>
<comment type="similarity">
    <text evidence="6">Belongs to the NRP synthetase family.</text>
</comment>
<dbReference type="FunFam" id="3.30.300.30:FF:000015">
    <property type="entry name" value="Nonribosomal peptide synthase SidD"/>
    <property type="match status" value="1"/>
</dbReference>
<keyword evidence="3" id="KW-0436">Ligase</keyword>
<dbReference type="Gene3D" id="3.40.50.12780">
    <property type="entry name" value="N-terminal domain of ligase-like"/>
    <property type="match status" value="2"/>
</dbReference>
<accession>A0A1R3REB1</accession>
<sequence length="2542" mass="280130">MDNPLHIQTHIVTTLDEHVPASPPHETLAAGYSWAIDTDTDTIKSTYICLQIPLPSSQFSSVARVCDAWRVVAALRPVLRMSVANVQPETSGTSLAVWRTPEDFRFGVPEIREKNCPARCFLVGTEKEPRVYIAILKALVDLTSLAVVRRDFLAFYHSGLMEPNRDRLLIRNGLGAARDLSAANEYWKKILGAAPTAPLRTFTLSEGEHQVAATREISSVRFGQISAYADKLGVSVQTIMYCAWSVVLKWHTDISQDAVIFTVAGRDPSLREGDPAVGPFDYVYPLHLQVQDDGTIEQWITAVDRSERDAAQHAFIGNEKIMQQAPALSVQTGLFFLDSFHPSLVEAFTPNPQKRLVTVALSLHDGLSIRILSAPQVPSAKTAILLDHFVTATDYITSNPSKHLGDLDMISELEKRQLIRWAEPLTDPVDGLVHRLVERQVTVTPDAPALQFENDPALTYDQLNRLANQLARQLPCGRGDYIPVNMRRSAGLVVVLLAILKAGAAYVTMDPDVPLERNQFIVDDVAAKFVVTDADLVGTLSRRSITYQELIENAPVYEDSNPLIPQEATDVVYVIYTSGSTGKPKGVLLEHRAAVSGLAAFPHIPDLRQLLFHNPVFSAAQRSIWSTLKQGGCLCVASKNNLTVFIGDTINQMRINTIDVTPSTALLIKPGTVPCLRRMTVAGELINPALVPAWVLRLELLNAYGLSENTQFNWRNVIRPDQNPQNIGRPSDTTRAYVLMPGTTKLAPLLVPGELCLGGNQLARYYLNRPEKTAEAFIPNPFGPGRLYRTGDMVVMHEDGSVEMIGRIDFQIKVNDQRVEPGEANSIMQLHPGVRECWVVPAALANKKALVGTVVPVDGQDWNTLLADLRSQLQKALPLYMCPTYWVPMDKLPLNVNGKVDVPVLKRRVEAMSVEDLLRTSGALETDAWGVQSKEADGLREIFAEVLKLSLDTLTPSTSLTAMGGSSMDAILISSRARNIGLKLAVPALLSGRTIVELVGQATTGGQEETVAVPENFSLMPEGVSIDTTDIEDILPATPLQAGLIVDSMLERGHYMYHQAYALGEVSLQSFQDAFQKVVNATPILRTRFRGHGASFLQIVHKSMPVPWETSFASADNFIVTDRASKGAFTESTPLIRAAAVKGNHVVIAIHHALYDHWSSAFILHDVLEILNGQAAPIRPSFKLFIQYLLRRDVSDMARFWKKYLHQSEMTEIAPAPGATGLYETVDLNFNVDETSKLIGVRPASLLYAAWAITLSSFVGVQDVTFLVSLSGRDVPIAGIEKMAGPTLTTGIMRVEVNSEVTLRSLAEKVQKDIWEVSSHGNWSINDMLRAAELTTKTPNTLLNILTKPADNSTQQSIKSVPVPPAPSNGLLTLEMEAVNPSHIRMMSTGGYLNASAILRKCQQILRSFNEPDTRVSEVVARTEGLDALGLSSPTASDAMLMTPRTEKNEDEAFQCIHLDEDCTQSSTNSSKEHLLQHRFEELARSSGERIALQWELSRTVSYAELDATSTRVASQLRLRGVRTGDTVAMLLEKSIEAVVTFLAVLKAGAVYVPLAVENPIERNQFIIGHVNATVIITQDDFVDQYEGKGREVVTYDSILHPGTNDSLPLPTDIRPESLAYIIYTSGSTGEPKGVQITHSAASAAVGSMLQAEGRHRGKEQWRALQFANYAFDASIQDLANTLSSGGCLCMAPPDRLLSDLAGVIREVGATCAILTPTVADTLQPEEVPTLQTLILGGEPLTDALIARWAPTRTLLNVYGPTETSMVITTKRVSHTTDHRNIGAPLATVAAVVVNPDTNGPVPDGEIGELCIAGPQVSAGYAKRDDLTAKAFVKSILPDSSVMYKTGDFVRWISGGELEYHGRVDQQVKVAGHRIELGEIEAVIQKAGKTIQSVVLVLNVSGVSQLAACVIIEPGDEEGFEAPDIRQQELHEIWEGLHGLAYYMLPRYIFPMRRFPRLVSQKIDRKRLKREAEALDPVILRSYLVNAPKAKISDDEVGEPPLTEQEVAIAKAWASILRADLGSVRRHSTFIALGGDSISAINMVNAVRQSGWAISVGNVLNHRSLRELAEAAEPTTTNAADADDISRYKAPETALKQWNSTINSAVEVDHWYPVPPGQAEFLEQGAREEQFWVLMVVRPLPETQNISNWISGVTRLTRESDILRSTFIKTPEHGWVAAVLRHADPVFRFIDCTRDERQHVVDEIWQTRFKFGEPFVHYSILNYPDGTREVVIKMDHGLWDGTSLRLFDEHIAAILSREEPPHREPFHRFAMHQFRANKARTLPFWLSMLPSSDRHWPSVPSPKISKSIADAVPISQDRLSALANACGVTIPTVYQSAFQLWLAAANTNNDLADLESAYDYLLAGRNVSLPNPQVINGTCANFLPLRITSPLQTTVSDYITQTQQLFWEASGNGCVGLEEIYRAAGRDRWDQDKGGNQVMFLFQPFEPRPQYDGDQIMDYVVLPKSEVTMFQPYALVVEFAKAVTGHRVKVMYDERYFGLEEAKGIKEWIFEAVEHMCEIGGKGTIGEVLGNVESNSVGGRVR</sequence>
<dbReference type="EMBL" id="KV907506">
    <property type="protein sequence ID" value="OOF92826.1"/>
    <property type="molecule type" value="Genomic_DNA"/>
</dbReference>
<dbReference type="SUPFAM" id="SSF56801">
    <property type="entry name" value="Acetyl-CoA synthetase-like"/>
    <property type="match status" value="2"/>
</dbReference>
<dbReference type="InterPro" id="IPR020806">
    <property type="entry name" value="PKS_PP-bd"/>
</dbReference>
<evidence type="ECO:0000256" key="2">
    <source>
        <dbReference type="ARBA" id="ARBA00022553"/>
    </source>
</evidence>
<dbReference type="InterPro" id="IPR000873">
    <property type="entry name" value="AMP-dep_synth/lig_dom"/>
</dbReference>
<dbReference type="GO" id="GO:0005737">
    <property type="term" value="C:cytoplasm"/>
    <property type="evidence" value="ECO:0007669"/>
    <property type="project" value="TreeGrafter"/>
</dbReference>
<dbReference type="Gene3D" id="3.30.559.10">
    <property type="entry name" value="Chloramphenicol acetyltransferase-like domain"/>
    <property type="match status" value="2"/>
</dbReference>
<evidence type="ECO:0000256" key="1">
    <source>
        <dbReference type="ARBA" id="ARBA00022450"/>
    </source>
</evidence>
<proteinExistence type="inferred from homology"/>
<dbReference type="InterPro" id="IPR025110">
    <property type="entry name" value="AMP-bd_C"/>
</dbReference>
<dbReference type="Gene3D" id="1.10.1200.10">
    <property type="entry name" value="ACP-like"/>
    <property type="match status" value="2"/>
</dbReference>
<dbReference type="STRING" id="602072.A0A1R3REB1"/>
<dbReference type="Gene3D" id="3.30.559.30">
    <property type="entry name" value="Nonribosomal peptide synthetase, condensation domain"/>
    <property type="match status" value="3"/>
</dbReference>
<dbReference type="Proteomes" id="UP000188318">
    <property type="component" value="Unassembled WGS sequence"/>
</dbReference>
<dbReference type="InterPro" id="IPR001242">
    <property type="entry name" value="Condensation_dom"/>
</dbReference>
<dbReference type="InterPro" id="IPR042099">
    <property type="entry name" value="ANL_N_sf"/>
</dbReference>
<dbReference type="InterPro" id="IPR010071">
    <property type="entry name" value="AA_adenyl_dom"/>
</dbReference>
<dbReference type="FunFam" id="3.40.50.12780:FF:000012">
    <property type="entry name" value="Non-ribosomal peptide synthetase"/>
    <property type="match status" value="1"/>
</dbReference>
<reference evidence="9" key="1">
    <citation type="journal article" date="2017" name="Genome Biol.">
        <title>Comparative genomics reveals high biological diversity and specific adaptations in the industrially and medically important fungal genus Aspergillus.</title>
        <authorList>
            <person name="de Vries R.P."/>
            <person name="Riley R."/>
            <person name="Wiebenga A."/>
            <person name="Aguilar-Osorio G."/>
            <person name="Amillis S."/>
            <person name="Uchima C.A."/>
            <person name="Anderluh G."/>
            <person name="Asadollahi M."/>
            <person name="Askin M."/>
            <person name="Barry K."/>
            <person name="Battaglia E."/>
            <person name="Bayram O."/>
            <person name="Benocci T."/>
            <person name="Braus-Stromeyer S.A."/>
            <person name="Caldana C."/>
            <person name="Canovas D."/>
            <person name="Cerqueira G.C."/>
            <person name="Chen F."/>
            <person name="Chen W."/>
            <person name="Choi C."/>
            <person name="Clum A."/>
            <person name="Dos Santos R.A."/>
            <person name="Damasio A.R."/>
            <person name="Diallinas G."/>
            <person name="Emri T."/>
            <person name="Fekete E."/>
            <person name="Flipphi M."/>
            <person name="Freyberg S."/>
            <person name="Gallo A."/>
            <person name="Gournas C."/>
            <person name="Habgood R."/>
            <person name="Hainaut M."/>
            <person name="Harispe M.L."/>
            <person name="Henrissat B."/>
            <person name="Hilden K.S."/>
            <person name="Hope R."/>
            <person name="Hossain A."/>
            <person name="Karabika E."/>
            <person name="Karaffa L."/>
            <person name="Karanyi Z."/>
            <person name="Krasevec N."/>
            <person name="Kuo A."/>
            <person name="Kusch H."/>
            <person name="LaButti K."/>
            <person name="Lagendijk E.L."/>
            <person name="Lapidus A."/>
            <person name="Levasseur A."/>
            <person name="Lindquist E."/>
            <person name="Lipzen A."/>
            <person name="Logrieco A.F."/>
            <person name="MacCabe A."/>
            <person name="Maekelae M.R."/>
            <person name="Malavazi I."/>
            <person name="Melin P."/>
            <person name="Meyer V."/>
            <person name="Mielnichuk N."/>
            <person name="Miskei M."/>
            <person name="Molnar A.P."/>
            <person name="Mule G."/>
            <person name="Ngan C.Y."/>
            <person name="Orejas M."/>
            <person name="Orosz E."/>
            <person name="Ouedraogo J.P."/>
            <person name="Overkamp K.M."/>
            <person name="Park H.-S."/>
            <person name="Perrone G."/>
            <person name="Piumi F."/>
            <person name="Punt P.J."/>
            <person name="Ram A.F."/>
            <person name="Ramon A."/>
            <person name="Rauscher S."/>
            <person name="Record E."/>
            <person name="Riano-Pachon D.M."/>
            <person name="Robert V."/>
            <person name="Roehrig J."/>
            <person name="Ruller R."/>
            <person name="Salamov A."/>
            <person name="Salih N.S."/>
            <person name="Samson R.A."/>
            <person name="Sandor E."/>
            <person name="Sanguinetti M."/>
            <person name="Schuetze T."/>
            <person name="Sepcic K."/>
            <person name="Shelest E."/>
            <person name="Sherlock G."/>
            <person name="Sophianopoulou V."/>
            <person name="Squina F.M."/>
            <person name="Sun H."/>
            <person name="Susca A."/>
            <person name="Todd R.B."/>
            <person name="Tsang A."/>
            <person name="Unkles S.E."/>
            <person name="van de Wiele N."/>
            <person name="van Rossen-Uffink D."/>
            <person name="Oliveira J.V."/>
            <person name="Vesth T.C."/>
            <person name="Visser J."/>
            <person name="Yu J.-H."/>
            <person name="Zhou M."/>
            <person name="Andersen M.R."/>
            <person name="Archer D.B."/>
            <person name="Baker S.E."/>
            <person name="Benoit I."/>
            <person name="Brakhage A.A."/>
            <person name="Braus G.H."/>
            <person name="Fischer R."/>
            <person name="Frisvad J.C."/>
            <person name="Goldman G.H."/>
            <person name="Houbraken J."/>
            <person name="Oakley B."/>
            <person name="Pocsi I."/>
            <person name="Scazzocchio C."/>
            <person name="Seiboth B."/>
            <person name="vanKuyk P.A."/>
            <person name="Wortman J."/>
            <person name="Dyer P.S."/>
            <person name="Grigoriev I.V."/>
        </authorList>
    </citation>
    <scope>NUCLEOTIDE SEQUENCE [LARGE SCALE GENOMIC DNA]</scope>
    <source>
        <strain evidence="9">ITEM 5010</strain>
    </source>
</reference>
<dbReference type="NCBIfam" id="TIGR01733">
    <property type="entry name" value="AA-adenyl-dom"/>
    <property type="match status" value="1"/>
</dbReference>
<dbReference type="CDD" id="cd05918">
    <property type="entry name" value="A_NRPS_SidN3_like"/>
    <property type="match status" value="2"/>
</dbReference>
<dbReference type="GO" id="GO:0043041">
    <property type="term" value="P:amino acid activation for nonribosomal peptide biosynthetic process"/>
    <property type="evidence" value="ECO:0007669"/>
    <property type="project" value="TreeGrafter"/>
</dbReference>
<dbReference type="OrthoDB" id="416786at2759"/>
<keyword evidence="2" id="KW-0597">Phosphoprotein</keyword>
<dbReference type="FunFam" id="3.40.50.980:FF:000001">
    <property type="entry name" value="Non-ribosomal peptide synthetase"/>
    <property type="match status" value="1"/>
</dbReference>
<dbReference type="SUPFAM" id="SSF52777">
    <property type="entry name" value="CoA-dependent acyltransferases"/>
    <property type="match status" value="5"/>
</dbReference>
<dbReference type="InterPro" id="IPR023213">
    <property type="entry name" value="CAT-like_dom_sf"/>
</dbReference>
<dbReference type="InterPro" id="IPR020845">
    <property type="entry name" value="AMP-binding_CS"/>
</dbReference>
<dbReference type="Pfam" id="PF00668">
    <property type="entry name" value="Condensation"/>
    <property type="match status" value="3"/>
</dbReference>
<dbReference type="Pfam" id="PF00501">
    <property type="entry name" value="AMP-binding"/>
    <property type="match status" value="2"/>
</dbReference>
<feature type="domain" description="Carrier" evidence="7">
    <location>
        <begin position="2000"/>
        <end position="2076"/>
    </location>
</feature>
<feature type="domain" description="Carrier" evidence="7">
    <location>
        <begin position="933"/>
        <end position="1006"/>
    </location>
</feature>
<keyword evidence="5" id="KW-0843">Virulence</keyword>
<dbReference type="GO" id="GO:0016874">
    <property type="term" value="F:ligase activity"/>
    <property type="evidence" value="ECO:0007669"/>
    <property type="project" value="UniProtKB-KW"/>
</dbReference>
<keyword evidence="9" id="KW-1185">Reference proteome</keyword>
<dbReference type="InterPro" id="IPR006162">
    <property type="entry name" value="Ppantetheine_attach_site"/>
</dbReference>
<dbReference type="PROSITE" id="PS00455">
    <property type="entry name" value="AMP_BINDING"/>
    <property type="match status" value="2"/>
</dbReference>
<dbReference type="Pfam" id="PF13193">
    <property type="entry name" value="AMP-binding_C"/>
    <property type="match status" value="1"/>
</dbReference>
<evidence type="ECO:0000256" key="5">
    <source>
        <dbReference type="ARBA" id="ARBA00023026"/>
    </source>
</evidence>
<dbReference type="Pfam" id="PF00550">
    <property type="entry name" value="PP-binding"/>
    <property type="match status" value="2"/>
</dbReference>
<evidence type="ECO:0000313" key="9">
    <source>
        <dbReference type="Proteomes" id="UP000188318"/>
    </source>
</evidence>
<evidence type="ECO:0000259" key="7">
    <source>
        <dbReference type="PROSITE" id="PS50075"/>
    </source>
</evidence>
<keyword evidence="4" id="KW-0808">Transferase</keyword>
<dbReference type="InterPro" id="IPR036736">
    <property type="entry name" value="ACP-like_sf"/>
</dbReference>
<dbReference type="SUPFAM" id="SSF47336">
    <property type="entry name" value="ACP-like"/>
    <property type="match status" value="2"/>
</dbReference>
<evidence type="ECO:0000313" key="8">
    <source>
        <dbReference type="EMBL" id="OOF92826.1"/>
    </source>
</evidence>
<evidence type="ECO:0000256" key="4">
    <source>
        <dbReference type="ARBA" id="ARBA00022679"/>
    </source>
</evidence>
<dbReference type="GO" id="GO:0044550">
    <property type="term" value="P:secondary metabolite biosynthetic process"/>
    <property type="evidence" value="ECO:0007669"/>
    <property type="project" value="TreeGrafter"/>
</dbReference>
<gene>
    <name evidence="8" type="ORF">ASPCADRAFT_133220</name>
</gene>
<organism evidence="8 9">
    <name type="scientific">Aspergillus carbonarius (strain ITEM 5010)</name>
    <dbReference type="NCBI Taxonomy" id="602072"/>
    <lineage>
        <taxon>Eukaryota</taxon>
        <taxon>Fungi</taxon>
        <taxon>Dikarya</taxon>
        <taxon>Ascomycota</taxon>
        <taxon>Pezizomycotina</taxon>
        <taxon>Eurotiomycetes</taxon>
        <taxon>Eurotiomycetidae</taxon>
        <taxon>Eurotiales</taxon>
        <taxon>Aspergillaceae</taxon>
        <taxon>Aspergillus</taxon>
        <taxon>Aspergillus subgen. Circumdati</taxon>
    </lineage>
</organism>
<dbReference type="PROSITE" id="PS50075">
    <property type="entry name" value="CARRIER"/>
    <property type="match status" value="2"/>
</dbReference>
<dbReference type="VEuPathDB" id="FungiDB:ASPCADRAFT_133220"/>
<evidence type="ECO:0000256" key="3">
    <source>
        <dbReference type="ARBA" id="ARBA00022598"/>
    </source>
</evidence>
<dbReference type="SMART" id="SM00823">
    <property type="entry name" value="PKS_PP"/>
    <property type="match status" value="2"/>
</dbReference>
<name>A0A1R3REB1_ASPC5</name>
<dbReference type="GO" id="GO:0031177">
    <property type="term" value="F:phosphopantetheine binding"/>
    <property type="evidence" value="ECO:0007669"/>
    <property type="project" value="InterPro"/>
</dbReference>
<dbReference type="Gene3D" id="3.30.300.30">
    <property type="match status" value="2"/>
</dbReference>
<evidence type="ECO:0000256" key="6">
    <source>
        <dbReference type="ARBA" id="ARBA00029454"/>
    </source>
</evidence>
<dbReference type="PANTHER" id="PTHR45527:SF1">
    <property type="entry name" value="FATTY ACID SYNTHASE"/>
    <property type="match status" value="1"/>
</dbReference>
<dbReference type="PROSITE" id="PS00012">
    <property type="entry name" value="PHOSPHOPANTETHEINE"/>
    <property type="match status" value="2"/>
</dbReference>
<dbReference type="InterPro" id="IPR045851">
    <property type="entry name" value="AMP-bd_C_sf"/>
</dbReference>
<protein>
    <recommendedName>
        <fullName evidence="7">Carrier domain-containing protein</fullName>
    </recommendedName>
</protein>